<sequence>MHVHQRLGRLRLMAPSIGQCAVGAALAWLVAKEVLGHSRPFFAPVAVVVCIGVGLGQRLRRVVELVVGVSLGVGVGDLLVSWIGSGAWQIALVVALAMAVAVLLDSGSLIVLQAGSSAVLVATLLPPSGLGGLDRMIDALVGGLMGLAAVALLPASPSALATRHAMGMFGSLADALTEIAEAIEKSDSALAARALEAARGTQSNVEEFTQALRTSREIAMISPLHRHRRPRLEAYETAAIPLDHALRNARVLARRATVALDGSSALPPWLPQALRELAEATLLLRDELATGRPPEKAGRAILSVASRQGTERWGFSADVMIAQLRSIIVDLLQATGTEREEAIAALPPLDVPYDATALDEDVPYDATALDEEGPAPDAGRAERDQEGAASPKDVSTPDEKDLDGANVTLPS</sequence>
<evidence type="ECO:0000256" key="3">
    <source>
        <dbReference type="ARBA" id="ARBA00022989"/>
    </source>
</evidence>
<accession>A0ABW1CVP5</accession>
<feature type="transmembrane region" description="Helical" evidence="6">
    <location>
        <begin position="62"/>
        <end position="80"/>
    </location>
</feature>
<evidence type="ECO:0000256" key="2">
    <source>
        <dbReference type="ARBA" id="ARBA00022692"/>
    </source>
</evidence>
<evidence type="ECO:0000256" key="5">
    <source>
        <dbReference type="SAM" id="MobiDB-lite"/>
    </source>
</evidence>
<keyword evidence="4 6" id="KW-0472">Membrane</keyword>
<protein>
    <submittedName>
        <fullName evidence="8">Aromatic acid exporter family protein</fullName>
    </submittedName>
</protein>
<name>A0ABW1CVP5_9ACTN</name>
<dbReference type="InterPro" id="IPR049453">
    <property type="entry name" value="Memb_transporter_dom"/>
</dbReference>
<reference evidence="9" key="1">
    <citation type="journal article" date="2019" name="Int. J. Syst. Evol. Microbiol.">
        <title>The Global Catalogue of Microorganisms (GCM) 10K type strain sequencing project: providing services to taxonomists for standard genome sequencing and annotation.</title>
        <authorList>
            <consortium name="The Broad Institute Genomics Platform"/>
            <consortium name="The Broad Institute Genome Sequencing Center for Infectious Disease"/>
            <person name="Wu L."/>
            <person name="Ma J."/>
        </authorList>
    </citation>
    <scope>NUCLEOTIDE SEQUENCE [LARGE SCALE GENOMIC DNA]</scope>
    <source>
        <strain evidence="9">CCUG 53903</strain>
    </source>
</reference>
<dbReference type="Pfam" id="PF13515">
    <property type="entry name" value="FUSC_2"/>
    <property type="match status" value="1"/>
</dbReference>
<feature type="transmembrane region" description="Helical" evidence="6">
    <location>
        <begin position="37"/>
        <end position="55"/>
    </location>
</feature>
<dbReference type="RefSeq" id="WP_379519023.1">
    <property type="nucleotide sequence ID" value="NZ_JBHSPA010000045.1"/>
</dbReference>
<evidence type="ECO:0000256" key="6">
    <source>
        <dbReference type="SAM" id="Phobius"/>
    </source>
</evidence>
<comment type="caution">
    <text evidence="8">The sequence shown here is derived from an EMBL/GenBank/DDBJ whole genome shotgun (WGS) entry which is preliminary data.</text>
</comment>
<feature type="region of interest" description="Disordered" evidence="5">
    <location>
        <begin position="361"/>
        <end position="411"/>
    </location>
</feature>
<organism evidence="8 9">
    <name type="scientific">Nonomuraea insulae</name>
    <dbReference type="NCBI Taxonomy" id="1616787"/>
    <lineage>
        <taxon>Bacteria</taxon>
        <taxon>Bacillati</taxon>
        <taxon>Actinomycetota</taxon>
        <taxon>Actinomycetes</taxon>
        <taxon>Streptosporangiales</taxon>
        <taxon>Streptosporangiaceae</taxon>
        <taxon>Nonomuraea</taxon>
    </lineage>
</organism>
<keyword evidence="2 6" id="KW-0812">Transmembrane</keyword>
<dbReference type="EMBL" id="JBHSPA010000045">
    <property type="protein sequence ID" value="MFC5829227.1"/>
    <property type="molecule type" value="Genomic_DNA"/>
</dbReference>
<feature type="transmembrane region" description="Helical" evidence="6">
    <location>
        <begin position="12"/>
        <end position="31"/>
    </location>
</feature>
<proteinExistence type="predicted"/>
<evidence type="ECO:0000313" key="9">
    <source>
        <dbReference type="Proteomes" id="UP001596058"/>
    </source>
</evidence>
<keyword evidence="9" id="KW-1185">Reference proteome</keyword>
<feature type="transmembrane region" description="Helical" evidence="6">
    <location>
        <begin position="139"/>
        <end position="161"/>
    </location>
</feature>
<gene>
    <name evidence="8" type="ORF">ACFPZ3_35635</name>
</gene>
<keyword evidence="3 6" id="KW-1133">Transmembrane helix</keyword>
<feature type="compositionally biased region" description="Acidic residues" evidence="5">
    <location>
        <begin position="361"/>
        <end position="374"/>
    </location>
</feature>
<evidence type="ECO:0000256" key="4">
    <source>
        <dbReference type="ARBA" id="ARBA00023136"/>
    </source>
</evidence>
<evidence type="ECO:0000259" key="7">
    <source>
        <dbReference type="Pfam" id="PF13515"/>
    </source>
</evidence>
<comment type="subcellular location">
    <subcellularLocation>
        <location evidence="1">Membrane</location>
        <topology evidence="1">Multi-pass membrane protein</topology>
    </subcellularLocation>
</comment>
<feature type="transmembrane region" description="Helical" evidence="6">
    <location>
        <begin position="86"/>
        <end position="104"/>
    </location>
</feature>
<evidence type="ECO:0000313" key="8">
    <source>
        <dbReference type="EMBL" id="MFC5829227.1"/>
    </source>
</evidence>
<feature type="domain" description="Integral membrane bound transporter" evidence="7">
    <location>
        <begin position="26"/>
        <end position="148"/>
    </location>
</feature>
<dbReference type="Proteomes" id="UP001596058">
    <property type="component" value="Unassembled WGS sequence"/>
</dbReference>
<evidence type="ECO:0000256" key="1">
    <source>
        <dbReference type="ARBA" id="ARBA00004141"/>
    </source>
</evidence>